<keyword evidence="1" id="KW-0175">Coiled coil</keyword>
<evidence type="ECO:0000313" key="3">
    <source>
        <dbReference type="EMBL" id="KAA6363525.1"/>
    </source>
</evidence>
<dbReference type="EMBL" id="SNRW01022799">
    <property type="protein sequence ID" value="KAA6363525.1"/>
    <property type="molecule type" value="Genomic_DNA"/>
</dbReference>
<dbReference type="OrthoDB" id="270970at2759"/>
<accession>A0A5J4U1K5</accession>
<dbReference type="AlphaFoldDB" id="A0A5J4U1K5"/>
<protein>
    <recommendedName>
        <fullName evidence="2">C2 domain-containing protein</fullName>
    </recommendedName>
</protein>
<gene>
    <name evidence="3" type="ORF">EZS28_040948</name>
</gene>
<dbReference type="Proteomes" id="UP000324800">
    <property type="component" value="Unassembled WGS sequence"/>
</dbReference>
<dbReference type="SUPFAM" id="SSF49562">
    <property type="entry name" value="C2 domain (Calcium/lipid-binding domain, CaLB)"/>
    <property type="match status" value="1"/>
</dbReference>
<organism evidence="3 4">
    <name type="scientific">Streblomastix strix</name>
    <dbReference type="NCBI Taxonomy" id="222440"/>
    <lineage>
        <taxon>Eukaryota</taxon>
        <taxon>Metamonada</taxon>
        <taxon>Preaxostyla</taxon>
        <taxon>Oxymonadida</taxon>
        <taxon>Streblomastigidae</taxon>
        <taxon>Streblomastix</taxon>
    </lineage>
</organism>
<feature type="non-terminal residue" evidence="3">
    <location>
        <position position="1"/>
    </location>
</feature>
<sequence length="370" mass="43383">TEKQRKELELKNLKEEQIRRLEYERKLYQEDGQKYQAENKQKEEDMKRLEAEKKKIEHEIFNLDETKSNRLRENKLQESERRKFDEETKKLEKEKMKKEVEIKMLEEERIQKAKEQQNEDNILTNLQNISSQTVRSSVYSLNFYNSNNNYDNQRNSTFESQQQQSMGVTSAWSIVYPSPVKGIRRENLDIMQGKNLRLQSWRNTAVKSARKAADNAASKNLSVQQQQQQSNIYKKGKVKLGIKSLNNLPDNCVQLNKDIFVQVQLGSKAQTSRMLKSAFNVDVNEEFETDFDPKEIEDRELFIEVFIRKDDDEEDVEFLAGAAVSFLDFLKSPQTLDLKLIGEQDELLDECSGEILLDIVYLPDALTSKK</sequence>
<dbReference type="InterPro" id="IPR000008">
    <property type="entry name" value="C2_dom"/>
</dbReference>
<comment type="caution">
    <text evidence="3">The sequence shown here is derived from an EMBL/GenBank/DDBJ whole genome shotgun (WGS) entry which is preliminary data.</text>
</comment>
<dbReference type="Gene3D" id="2.60.40.150">
    <property type="entry name" value="C2 domain"/>
    <property type="match status" value="1"/>
</dbReference>
<name>A0A5J4U1K5_9EUKA</name>
<proteinExistence type="predicted"/>
<feature type="coiled-coil region" evidence="1">
    <location>
        <begin position="11"/>
        <end position="115"/>
    </location>
</feature>
<feature type="domain" description="C2" evidence="2">
    <location>
        <begin position="217"/>
        <end position="340"/>
    </location>
</feature>
<evidence type="ECO:0000313" key="4">
    <source>
        <dbReference type="Proteomes" id="UP000324800"/>
    </source>
</evidence>
<reference evidence="3 4" key="1">
    <citation type="submission" date="2019-03" db="EMBL/GenBank/DDBJ databases">
        <title>Single cell metagenomics reveals metabolic interactions within the superorganism composed of flagellate Streblomastix strix and complex community of Bacteroidetes bacteria on its surface.</title>
        <authorList>
            <person name="Treitli S.C."/>
            <person name="Kolisko M."/>
            <person name="Husnik F."/>
            <person name="Keeling P."/>
            <person name="Hampl V."/>
        </authorList>
    </citation>
    <scope>NUCLEOTIDE SEQUENCE [LARGE SCALE GENOMIC DNA]</scope>
    <source>
        <strain evidence="3">ST1C</strain>
    </source>
</reference>
<dbReference type="InterPro" id="IPR035892">
    <property type="entry name" value="C2_domain_sf"/>
</dbReference>
<dbReference type="PROSITE" id="PS50004">
    <property type="entry name" value="C2"/>
    <property type="match status" value="1"/>
</dbReference>
<evidence type="ECO:0000259" key="2">
    <source>
        <dbReference type="PROSITE" id="PS50004"/>
    </source>
</evidence>
<evidence type="ECO:0000256" key="1">
    <source>
        <dbReference type="SAM" id="Coils"/>
    </source>
</evidence>